<dbReference type="Gene3D" id="3.30.160.390">
    <property type="entry name" value="Integrase, DNA-binding domain"/>
    <property type="match status" value="1"/>
</dbReference>
<proteinExistence type="inferred from homology"/>
<dbReference type="InterPro" id="IPR010998">
    <property type="entry name" value="Integrase_recombinase_N"/>
</dbReference>
<dbReference type="InterPro" id="IPR044068">
    <property type="entry name" value="CB"/>
</dbReference>
<evidence type="ECO:0000313" key="9">
    <source>
        <dbReference type="EMBL" id="NJA88077.1"/>
    </source>
</evidence>
<comment type="similarity">
    <text evidence="1">Belongs to the 'phage' integrase family.</text>
</comment>
<dbReference type="Gene3D" id="1.10.443.10">
    <property type="entry name" value="Intergrase catalytic core"/>
    <property type="match status" value="1"/>
</dbReference>
<feature type="compositionally biased region" description="Basic and acidic residues" evidence="6">
    <location>
        <begin position="1"/>
        <end position="11"/>
    </location>
</feature>
<dbReference type="InterPro" id="IPR050808">
    <property type="entry name" value="Phage_Integrase"/>
</dbReference>
<dbReference type="PROSITE" id="PS51898">
    <property type="entry name" value="TYR_RECOMBINASE"/>
    <property type="match status" value="1"/>
</dbReference>
<keyword evidence="3 5" id="KW-0238">DNA-binding</keyword>
<evidence type="ECO:0000256" key="6">
    <source>
        <dbReference type="SAM" id="MobiDB-lite"/>
    </source>
</evidence>
<dbReference type="CDD" id="cd00801">
    <property type="entry name" value="INT_P4_C"/>
    <property type="match status" value="1"/>
</dbReference>
<dbReference type="Proteomes" id="UP000720344">
    <property type="component" value="Unassembled WGS sequence"/>
</dbReference>
<evidence type="ECO:0000313" key="10">
    <source>
        <dbReference type="Proteomes" id="UP000720344"/>
    </source>
</evidence>
<evidence type="ECO:0000259" key="8">
    <source>
        <dbReference type="PROSITE" id="PS51900"/>
    </source>
</evidence>
<dbReference type="InterPro" id="IPR013762">
    <property type="entry name" value="Integrase-like_cat_sf"/>
</dbReference>
<evidence type="ECO:0000256" key="2">
    <source>
        <dbReference type="ARBA" id="ARBA00022908"/>
    </source>
</evidence>
<dbReference type="Pfam" id="PF22022">
    <property type="entry name" value="Phage_int_M"/>
    <property type="match status" value="1"/>
</dbReference>
<dbReference type="PANTHER" id="PTHR30629">
    <property type="entry name" value="PROPHAGE INTEGRASE"/>
    <property type="match status" value="1"/>
</dbReference>
<gene>
    <name evidence="9" type="ORF">HCX48_02420</name>
</gene>
<dbReference type="Gene3D" id="1.10.150.130">
    <property type="match status" value="1"/>
</dbReference>
<keyword evidence="10" id="KW-1185">Reference proteome</keyword>
<dbReference type="Pfam" id="PF00589">
    <property type="entry name" value="Phage_integrase"/>
    <property type="match status" value="1"/>
</dbReference>
<name>A0ABX0WEB9_9RHOO</name>
<organism evidence="9 10">
    <name type="scientific">Rhodocyclus gracilis</name>
    <dbReference type="NCBI Taxonomy" id="2929842"/>
    <lineage>
        <taxon>Bacteria</taxon>
        <taxon>Pseudomonadati</taxon>
        <taxon>Pseudomonadota</taxon>
        <taxon>Betaproteobacteria</taxon>
        <taxon>Rhodocyclales</taxon>
        <taxon>Rhodocyclaceae</taxon>
        <taxon>Rhodocyclus</taxon>
    </lineage>
</organism>
<keyword evidence="2" id="KW-0229">DNA integration</keyword>
<evidence type="ECO:0000256" key="5">
    <source>
        <dbReference type="PROSITE-ProRule" id="PRU01248"/>
    </source>
</evidence>
<evidence type="ECO:0000256" key="3">
    <source>
        <dbReference type="ARBA" id="ARBA00023125"/>
    </source>
</evidence>
<feature type="region of interest" description="Disordered" evidence="6">
    <location>
        <begin position="1"/>
        <end position="22"/>
    </location>
</feature>
<sequence length="437" mass="48506">MAKHTLSEKAVKTSAPPAGKNETTLYDGGGLVLRVRNGASGPLRAWQYWYSTAGKRNRIGLGSWPDVSLKAAREKADQLSQLIDAGITPTTKPDTEGSEPLVPKTLNDLEARFARDYLSHQHKDKGESARATYRRHVAPSIGATRLLDLKKLHILHILQPLVVAEKGRTAKGVLALLRQMFSWAVRSDFMLSDPSAGLRKQDFGQSSESRDRHLSEVEVVDLATRLQAFNLAGPKGRERKIPVLPLPTQCAVWIMLSTACRVGELSNARWQAINGKVWTIPAADAKNAREHKIHLSPFARRMFKHLKTFARGSDWVLPGAEEGKLSIGPKVITKQLGDRQQETPRKGRSKNVSALLLEGGPFTSHDLRRTAATLMRANGVELKTIEKCLNHVEQNKLVETYQRADLMPEREAAFDKLGTILERLVPESMTAHLEVTK</sequence>
<evidence type="ECO:0000256" key="4">
    <source>
        <dbReference type="ARBA" id="ARBA00023172"/>
    </source>
</evidence>
<dbReference type="EMBL" id="JAATWB010000001">
    <property type="protein sequence ID" value="NJA88077.1"/>
    <property type="molecule type" value="Genomic_DNA"/>
</dbReference>
<dbReference type="PANTHER" id="PTHR30629:SF2">
    <property type="entry name" value="PROPHAGE INTEGRASE INTS-RELATED"/>
    <property type="match status" value="1"/>
</dbReference>
<dbReference type="PROSITE" id="PS51900">
    <property type="entry name" value="CB"/>
    <property type="match status" value="1"/>
</dbReference>
<comment type="caution">
    <text evidence="9">The sequence shown here is derived from an EMBL/GenBank/DDBJ whole genome shotgun (WGS) entry which is preliminary data.</text>
</comment>
<evidence type="ECO:0000259" key="7">
    <source>
        <dbReference type="PROSITE" id="PS51898"/>
    </source>
</evidence>
<protein>
    <submittedName>
        <fullName evidence="9">Tyrosine-type recombinase/integrase</fullName>
    </submittedName>
</protein>
<dbReference type="InterPro" id="IPR038488">
    <property type="entry name" value="Integrase_DNA-bd_sf"/>
</dbReference>
<dbReference type="RefSeq" id="WP_167680727.1">
    <property type="nucleotide sequence ID" value="NZ_JAATWB010000001.1"/>
</dbReference>
<dbReference type="InterPro" id="IPR053876">
    <property type="entry name" value="Phage_int_M"/>
</dbReference>
<accession>A0ABX0WEB9</accession>
<dbReference type="InterPro" id="IPR002104">
    <property type="entry name" value="Integrase_catalytic"/>
</dbReference>
<feature type="domain" description="Core-binding (CB)" evidence="8">
    <location>
        <begin position="108"/>
        <end position="185"/>
    </location>
</feature>
<dbReference type="SUPFAM" id="SSF56349">
    <property type="entry name" value="DNA breaking-rejoining enzymes"/>
    <property type="match status" value="1"/>
</dbReference>
<reference evidence="10" key="1">
    <citation type="submission" date="2020-03" db="EMBL/GenBank/DDBJ databases">
        <title>Whole-genome sequence of the purple nonsulfur bacterium Rhodocyclus tenuis DSM112.</title>
        <authorList>
            <person name="Kyndt J.A."/>
            <person name="Meyer T.E."/>
        </authorList>
    </citation>
    <scope>NUCLEOTIDE SEQUENCE [LARGE SCALE GENOMIC DNA]</scope>
    <source>
        <strain evidence="10">DSM 112</strain>
    </source>
</reference>
<dbReference type="InterPro" id="IPR025166">
    <property type="entry name" value="Integrase_DNA_bind_dom"/>
</dbReference>
<keyword evidence="4" id="KW-0233">DNA recombination</keyword>
<feature type="domain" description="Tyr recombinase" evidence="7">
    <location>
        <begin position="215"/>
        <end position="415"/>
    </location>
</feature>
<dbReference type="Pfam" id="PF13356">
    <property type="entry name" value="Arm-DNA-bind_3"/>
    <property type="match status" value="1"/>
</dbReference>
<evidence type="ECO:0000256" key="1">
    <source>
        <dbReference type="ARBA" id="ARBA00008857"/>
    </source>
</evidence>
<dbReference type="InterPro" id="IPR011010">
    <property type="entry name" value="DNA_brk_join_enz"/>
</dbReference>